<protein>
    <submittedName>
        <fullName evidence="2">Helix-turn-helix transcriptional regulator</fullName>
    </submittedName>
</protein>
<accession>A0ABS1ME16</accession>
<dbReference type="Gene3D" id="1.10.260.40">
    <property type="entry name" value="lambda repressor-like DNA-binding domains"/>
    <property type="match status" value="1"/>
</dbReference>
<proteinExistence type="predicted"/>
<dbReference type="Proteomes" id="UP000602198">
    <property type="component" value="Unassembled WGS sequence"/>
</dbReference>
<keyword evidence="3" id="KW-1185">Reference proteome</keyword>
<dbReference type="InterPro" id="IPR010982">
    <property type="entry name" value="Lambda_DNA-bd_dom_sf"/>
</dbReference>
<comment type="caution">
    <text evidence="2">The sequence shown here is derived from an EMBL/GenBank/DDBJ whole genome shotgun (WGS) entry which is preliminary data.</text>
</comment>
<gene>
    <name evidence="2" type="ORF">JK358_30920</name>
</gene>
<dbReference type="CDD" id="cd00093">
    <property type="entry name" value="HTH_XRE"/>
    <property type="match status" value="1"/>
</dbReference>
<evidence type="ECO:0000313" key="3">
    <source>
        <dbReference type="Proteomes" id="UP000602198"/>
    </source>
</evidence>
<organism evidence="2 3">
    <name type="scientific">Nocardia acididurans</name>
    <dbReference type="NCBI Taxonomy" id="2802282"/>
    <lineage>
        <taxon>Bacteria</taxon>
        <taxon>Bacillati</taxon>
        <taxon>Actinomycetota</taxon>
        <taxon>Actinomycetes</taxon>
        <taxon>Mycobacteriales</taxon>
        <taxon>Nocardiaceae</taxon>
        <taxon>Nocardia</taxon>
    </lineage>
</organism>
<evidence type="ECO:0000313" key="2">
    <source>
        <dbReference type="EMBL" id="MBL1078824.1"/>
    </source>
</evidence>
<dbReference type="PROSITE" id="PS50943">
    <property type="entry name" value="HTH_CROC1"/>
    <property type="match status" value="1"/>
</dbReference>
<reference evidence="2 3" key="1">
    <citation type="submission" date="2021-01" db="EMBL/GenBank/DDBJ databases">
        <title>WGS of actinomycetes isolated from Thailand.</title>
        <authorList>
            <person name="Thawai C."/>
        </authorList>
    </citation>
    <scope>NUCLEOTIDE SEQUENCE [LARGE SCALE GENOMIC DNA]</scope>
    <source>
        <strain evidence="2 3">LPG 2</strain>
    </source>
</reference>
<dbReference type="RefSeq" id="WP_201954695.1">
    <property type="nucleotide sequence ID" value="NZ_JAERRJ010000013.1"/>
</dbReference>
<evidence type="ECO:0000259" key="1">
    <source>
        <dbReference type="PROSITE" id="PS50943"/>
    </source>
</evidence>
<name>A0ABS1ME16_9NOCA</name>
<dbReference type="EMBL" id="JAERRJ010000013">
    <property type="protein sequence ID" value="MBL1078824.1"/>
    <property type="molecule type" value="Genomic_DNA"/>
</dbReference>
<dbReference type="InterPro" id="IPR001387">
    <property type="entry name" value="Cro/C1-type_HTH"/>
</dbReference>
<feature type="domain" description="HTH cro/C1-type" evidence="1">
    <location>
        <begin position="55"/>
        <end position="90"/>
    </location>
</feature>
<sequence length="155" mass="17468">MSSASQQDPSVRSDMGDAAFSDRLEYLFRTMPNPKGRRYTAEEIARRSTECGYPISAVYVSQLRSGLKRNPSLKHATGLAAAFGVDIRFFTHDEVWRRGQEEIEYLRLRNAPGLEAVAFRAMDLSQQSLASLIDYLKFLRVQEGLPADLPDLPEP</sequence>